<name>A0A2P5CCK4_TREOI</name>
<reference evidence="2" key="1">
    <citation type="submission" date="2016-06" db="EMBL/GenBank/DDBJ databases">
        <title>Parallel loss of symbiosis genes in relatives of nitrogen-fixing non-legume Parasponia.</title>
        <authorList>
            <person name="Van Velzen R."/>
            <person name="Holmer R."/>
            <person name="Bu F."/>
            <person name="Rutten L."/>
            <person name="Van Zeijl A."/>
            <person name="Liu W."/>
            <person name="Santuari L."/>
            <person name="Cao Q."/>
            <person name="Sharma T."/>
            <person name="Shen D."/>
            <person name="Roswanjaya Y."/>
            <person name="Wardhani T."/>
            <person name="Kalhor M.S."/>
            <person name="Jansen J."/>
            <person name="Van den Hoogen J."/>
            <person name="Gungor B."/>
            <person name="Hartog M."/>
            <person name="Hontelez J."/>
            <person name="Verver J."/>
            <person name="Yang W.-C."/>
            <person name="Schijlen E."/>
            <person name="Repin R."/>
            <person name="Schilthuizen M."/>
            <person name="Schranz E."/>
            <person name="Heidstra R."/>
            <person name="Miyata K."/>
            <person name="Fedorova E."/>
            <person name="Kohlen W."/>
            <person name="Bisseling T."/>
            <person name="Smit S."/>
            <person name="Geurts R."/>
        </authorList>
    </citation>
    <scope>NUCLEOTIDE SEQUENCE [LARGE SCALE GENOMIC DNA]</scope>
    <source>
        <strain evidence="2">cv. RG33-2</strain>
    </source>
</reference>
<comment type="caution">
    <text evidence="1">The sequence shown here is derived from an EMBL/GenBank/DDBJ whole genome shotgun (WGS) entry which is preliminary data.</text>
</comment>
<evidence type="ECO:0000313" key="1">
    <source>
        <dbReference type="EMBL" id="PON58782.1"/>
    </source>
</evidence>
<evidence type="ECO:0000313" key="2">
    <source>
        <dbReference type="Proteomes" id="UP000237000"/>
    </source>
</evidence>
<dbReference type="PANTHER" id="PTHR31672:SF10">
    <property type="entry name" value="F-BOX DOMAIN-CONTAINING PROTEIN"/>
    <property type="match status" value="1"/>
</dbReference>
<keyword evidence="2" id="KW-1185">Reference proteome</keyword>
<dbReference type="Proteomes" id="UP000237000">
    <property type="component" value="Unassembled WGS sequence"/>
</dbReference>
<dbReference type="AlphaFoldDB" id="A0A2P5CCK4"/>
<accession>A0A2P5CCK4</accession>
<dbReference type="EMBL" id="JXTC01000381">
    <property type="protein sequence ID" value="PON58782.1"/>
    <property type="molecule type" value="Genomic_DNA"/>
</dbReference>
<dbReference type="PANTHER" id="PTHR31672">
    <property type="entry name" value="BNACNNG10540D PROTEIN"/>
    <property type="match status" value="1"/>
</dbReference>
<proteinExistence type="predicted"/>
<dbReference type="InParanoid" id="A0A2P5CCK4"/>
<protein>
    <recommendedName>
        <fullName evidence="3">F-box domain containing protein</fullName>
    </recommendedName>
</protein>
<sequence length="366" mass="42088">MDFSRFFTDIIFVILSKISLKVLCRWKCVSKQFKELLEGLDFAKEHSTHSEEQFLVAYNVFPDYCSPEISLYTKDFHFSSSHTFPARSLKCLYSISPSCEGIVCMEEFWPGQKSPYSIILWNPSIKEHRLRSTPLQTFSRFDLGFCTSVSGHNLVRISFDPKEGFYNAEFYHPRTDTWTVKSNVFACNFVREFHRYYVVYWYQRLHWLVLEDCPKLLCKIVTCDMENQSFSLNEVPQLGSFTSDVFSNLMLSSSANKLIFFYAGRGFGYLYTKDHIGAQWSVQKTIELSAGPLSSVVLGRVPSFRAPILATDDGKIVIKSFLGGQGVVLMTIEPVEAVTISTIVYRVAEVSRILKHKESFVKLDYL</sequence>
<organism evidence="1 2">
    <name type="scientific">Trema orientale</name>
    <name type="common">Charcoal tree</name>
    <name type="synonym">Celtis orientalis</name>
    <dbReference type="NCBI Taxonomy" id="63057"/>
    <lineage>
        <taxon>Eukaryota</taxon>
        <taxon>Viridiplantae</taxon>
        <taxon>Streptophyta</taxon>
        <taxon>Embryophyta</taxon>
        <taxon>Tracheophyta</taxon>
        <taxon>Spermatophyta</taxon>
        <taxon>Magnoliopsida</taxon>
        <taxon>eudicotyledons</taxon>
        <taxon>Gunneridae</taxon>
        <taxon>Pentapetalae</taxon>
        <taxon>rosids</taxon>
        <taxon>fabids</taxon>
        <taxon>Rosales</taxon>
        <taxon>Cannabaceae</taxon>
        <taxon>Trema</taxon>
    </lineage>
</organism>
<dbReference type="InterPro" id="IPR050796">
    <property type="entry name" value="SCF_F-box_component"/>
</dbReference>
<gene>
    <name evidence="1" type="ORF">TorRG33x02_289860</name>
</gene>
<evidence type="ECO:0008006" key="3">
    <source>
        <dbReference type="Google" id="ProtNLM"/>
    </source>
</evidence>